<evidence type="ECO:0000256" key="5">
    <source>
        <dbReference type="ARBA" id="ARBA00022723"/>
    </source>
</evidence>
<dbReference type="Pfam" id="PF21579">
    <property type="entry name" value="PabTrmU54_TRAM_dom"/>
    <property type="match status" value="1"/>
</dbReference>
<dbReference type="FunFam" id="2.40.50.1070:FF:000008">
    <property type="entry name" value="23S rRNA (uracil(747)-C(5))-methyltransferase"/>
    <property type="match status" value="1"/>
</dbReference>
<organism evidence="11 12">
    <name type="scientific">Pyrococcus furiosus (strain ATCC 43587 / DSM 3638 / JCM 8422 / Vc1)</name>
    <dbReference type="NCBI Taxonomy" id="186497"/>
    <lineage>
        <taxon>Archaea</taxon>
        <taxon>Methanobacteriati</taxon>
        <taxon>Methanobacteriota</taxon>
        <taxon>Thermococci</taxon>
        <taxon>Thermococcales</taxon>
        <taxon>Thermococcaceae</taxon>
        <taxon>Pyrococcus</taxon>
    </lineage>
</organism>
<dbReference type="CDD" id="cd02440">
    <property type="entry name" value="AdoMet_MTases"/>
    <property type="match status" value="1"/>
</dbReference>
<protein>
    <submittedName>
        <fullName evidence="11">23S rRNA (Uracil(1939)-C(5))-methyltransferase RlmD</fullName>
    </submittedName>
</protein>
<dbReference type="Gene3D" id="2.40.50.1070">
    <property type="match status" value="1"/>
</dbReference>
<dbReference type="GeneID" id="13301777"/>
<dbReference type="SUPFAM" id="SSF53335">
    <property type="entry name" value="S-adenosyl-L-methionine-dependent methyltransferases"/>
    <property type="match status" value="1"/>
</dbReference>
<dbReference type="Gene3D" id="3.40.50.150">
    <property type="entry name" value="Vaccinia Virus protein VP39"/>
    <property type="match status" value="1"/>
</dbReference>
<evidence type="ECO:0000256" key="2">
    <source>
        <dbReference type="ARBA" id="ARBA00022603"/>
    </source>
</evidence>
<dbReference type="PROSITE" id="PS01230">
    <property type="entry name" value="TRMA_1"/>
    <property type="match status" value="1"/>
</dbReference>
<dbReference type="InterPro" id="IPR010280">
    <property type="entry name" value="U5_MeTrfase_fam"/>
</dbReference>
<evidence type="ECO:0000256" key="8">
    <source>
        <dbReference type="PROSITE-ProRule" id="PRU01024"/>
    </source>
</evidence>
<evidence type="ECO:0000256" key="3">
    <source>
        <dbReference type="ARBA" id="ARBA00022679"/>
    </source>
</evidence>
<reference evidence="11 12" key="1">
    <citation type="submission" date="2017-08" db="EMBL/GenBank/DDBJ databases">
        <title>Resequencing and Reannotation of the genome of Pyrococcus furiosus type strain DSM3638.</title>
        <authorList>
            <person name="Reichelt R.M."/>
            <person name="Bunk B."/>
        </authorList>
    </citation>
    <scope>NUCLEOTIDE SEQUENCE [LARGE SCALE GENOMIC DNA]</scope>
    <source>
        <strain evidence="11 12">DSM 3638</strain>
    </source>
</reference>
<evidence type="ECO:0000313" key="12">
    <source>
        <dbReference type="Proteomes" id="UP000324354"/>
    </source>
</evidence>
<keyword evidence="4 8" id="KW-0949">S-adenosyl-L-methionine</keyword>
<dbReference type="GO" id="GO:0008173">
    <property type="term" value="F:RNA methyltransferase activity"/>
    <property type="evidence" value="ECO:0007669"/>
    <property type="project" value="InterPro"/>
</dbReference>
<evidence type="ECO:0000256" key="6">
    <source>
        <dbReference type="ARBA" id="ARBA00023004"/>
    </source>
</evidence>
<sequence length="411" mass="47128">MRGIIKRLNDDGFGILYNKILVPFSAPGDEVEVLKTEKQKRAKIATEWRLLRSSPIRVGARCKVFGKCGGCILQHINYNSQLEFKKEKLRKILGREVEIIPSPRIFGHRNRIDLAVTVNAIGFREKGKWWSVVDVEECPVFGKTSKKAIERLREYIEEEKVSTWKIREDSGFLRYMVLREGKFTGEIMVNFVTKEGELPDPTSYFDFADSIYWSINRSKSDVSYGDIEKYWGKEFIMEELDGVKYLIHPNSFFQTNSYQAVNLVKTVEKFVEGEKVVDMYSGVGTFGVYLAKKGMKVVGFDSNAFAIEMANKNAEINNVEAEFFVASDREVDIKGFDTVIVDPPRAGLHPKLVKRLNDHGPETIVYVSCNPKTFKVNIEQLNNYIIEELIALDMFPHTPHIELVGKLRRLV</sequence>
<feature type="binding site" evidence="8">
    <location>
        <position position="301"/>
    </location>
    <ligand>
        <name>S-adenosyl-L-methionine</name>
        <dbReference type="ChEBI" id="CHEBI:59789"/>
    </ligand>
</feature>
<dbReference type="InterPro" id="IPR030391">
    <property type="entry name" value="MeTrfase_TrmA_CS"/>
</dbReference>
<name>A0A5C0XQJ8_PYRFU</name>
<evidence type="ECO:0000259" key="10">
    <source>
        <dbReference type="Pfam" id="PF21579"/>
    </source>
</evidence>
<keyword evidence="7" id="KW-0411">Iron-sulfur</keyword>
<dbReference type="PANTHER" id="PTHR11061:SF30">
    <property type="entry name" value="TRNA (URACIL(54)-C(5))-METHYLTRANSFERASE"/>
    <property type="match status" value="1"/>
</dbReference>
<dbReference type="PANTHER" id="PTHR11061">
    <property type="entry name" value="RNA M5U METHYLTRANSFERASE"/>
    <property type="match status" value="1"/>
</dbReference>
<dbReference type="GO" id="GO:0046872">
    <property type="term" value="F:metal ion binding"/>
    <property type="evidence" value="ECO:0007669"/>
    <property type="project" value="UniProtKB-KW"/>
</dbReference>
<keyword evidence="5" id="KW-0479">Metal-binding</keyword>
<dbReference type="EMBL" id="CP023154">
    <property type="protein sequence ID" value="QEK78825.1"/>
    <property type="molecule type" value="Genomic_DNA"/>
</dbReference>
<accession>A0A5C0XQJ8</accession>
<keyword evidence="6" id="KW-0408">Iron</keyword>
<feature type="binding site" evidence="8">
    <location>
        <position position="342"/>
    </location>
    <ligand>
        <name>S-adenosyl-L-methionine</name>
        <dbReference type="ChEBI" id="CHEBI:59789"/>
    </ligand>
</feature>
<feature type="domain" description="tRNA (uracil(54)-C(5))/23S rRNA (uracil(747)-C(5))-methyltransferase TRAM" evidence="10">
    <location>
        <begin position="1"/>
        <end position="56"/>
    </location>
</feature>
<dbReference type="PROSITE" id="PS01231">
    <property type="entry name" value="TRMA_2"/>
    <property type="match status" value="1"/>
</dbReference>
<gene>
    <name evidence="11" type="ORF">PFDSM3638_05875</name>
</gene>
<evidence type="ECO:0000256" key="4">
    <source>
        <dbReference type="ARBA" id="ARBA00022691"/>
    </source>
</evidence>
<feature type="active site" evidence="9">
    <location>
        <position position="369"/>
    </location>
</feature>
<proteinExistence type="inferred from homology"/>
<dbReference type="GO" id="GO:0008757">
    <property type="term" value="F:S-adenosylmethionine-dependent methyltransferase activity"/>
    <property type="evidence" value="ECO:0007669"/>
    <property type="project" value="UniProtKB-ARBA"/>
</dbReference>
<keyword evidence="2 8" id="KW-0489">Methyltransferase</keyword>
<evidence type="ECO:0000256" key="9">
    <source>
        <dbReference type="PROSITE-ProRule" id="PRU10015"/>
    </source>
</evidence>
<dbReference type="KEGG" id="pfu:PF1172"/>
<comment type="similarity">
    <text evidence="8">Belongs to the class I-like SAM-binding methyltransferase superfamily. RNA M5U methyltransferase family.</text>
</comment>
<dbReference type="FunFam" id="2.40.50.140:FF:000439">
    <property type="entry name" value="23S rRNA (uracil(747)-C(5))-methyltransferase"/>
    <property type="match status" value="1"/>
</dbReference>
<dbReference type="Gene3D" id="2.40.50.140">
    <property type="entry name" value="Nucleic acid-binding proteins"/>
    <property type="match status" value="1"/>
</dbReference>
<dbReference type="GO" id="GO:0006396">
    <property type="term" value="P:RNA processing"/>
    <property type="evidence" value="ECO:0007669"/>
    <property type="project" value="InterPro"/>
</dbReference>
<dbReference type="InterPro" id="IPR012340">
    <property type="entry name" value="NA-bd_OB-fold"/>
</dbReference>
<dbReference type="InterPro" id="IPR048845">
    <property type="entry name" value="RUMT_ARLMC_TRAM_dom"/>
</dbReference>
<dbReference type="Proteomes" id="UP000324354">
    <property type="component" value="Chromosome"/>
</dbReference>
<dbReference type="Pfam" id="PF05958">
    <property type="entry name" value="tRNA_U5-meth_tr"/>
    <property type="match status" value="1"/>
</dbReference>
<keyword evidence="1" id="KW-0004">4Fe-4S</keyword>
<feature type="binding site" evidence="8">
    <location>
        <position position="280"/>
    </location>
    <ligand>
        <name>S-adenosyl-L-methionine</name>
        <dbReference type="ChEBI" id="CHEBI:59789"/>
    </ligand>
</feature>
<dbReference type="GO" id="GO:0051539">
    <property type="term" value="F:4 iron, 4 sulfur cluster binding"/>
    <property type="evidence" value="ECO:0007669"/>
    <property type="project" value="UniProtKB-KW"/>
</dbReference>
<dbReference type="InterPro" id="IPR029063">
    <property type="entry name" value="SAM-dependent_MTases_sf"/>
</dbReference>
<dbReference type="OrthoDB" id="85343at2157"/>
<dbReference type="InterPro" id="IPR030390">
    <property type="entry name" value="MeTrfase_TrmA_AS"/>
</dbReference>
<dbReference type="GO" id="GO:0032259">
    <property type="term" value="P:methylation"/>
    <property type="evidence" value="ECO:0007669"/>
    <property type="project" value="UniProtKB-KW"/>
</dbReference>
<evidence type="ECO:0000256" key="7">
    <source>
        <dbReference type="ARBA" id="ARBA00023014"/>
    </source>
</evidence>
<dbReference type="GeneID" id="41712981"/>
<evidence type="ECO:0000313" key="11">
    <source>
        <dbReference type="EMBL" id="QEK78825.1"/>
    </source>
</evidence>
<evidence type="ECO:0000256" key="1">
    <source>
        <dbReference type="ARBA" id="ARBA00022485"/>
    </source>
</evidence>
<dbReference type="NCBIfam" id="TIGR00479">
    <property type="entry name" value="rumA"/>
    <property type="match status" value="1"/>
</dbReference>
<dbReference type="GO" id="GO:0009451">
    <property type="term" value="P:RNA modification"/>
    <property type="evidence" value="ECO:0007669"/>
    <property type="project" value="UniProtKB-ARBA"/>
</dbReference>
<dbReference type="PROSITE" id="PS51687">
    <property type="entry name" value="SAM_MT_RNA_M5U"/>
    <property type="match status" value="1"/>
</dbReference>
<dbReference type="SMR" id="A0A5C0XQJ8"/>
<dbReference type="RefSeq" id="WP_011012312.1">
    <property type="nucleotide sequence ID" value="NC_003413.1"/>
</dbReference>
<dbReference type="AlphaFoldDB" id="A0A5C0XQJ8"/>
<feature type="active site" description="Nucleophile" evidence="8">
    <location>
        <position position="369"/>
    </location>
</feature>
<feature type="binding site" evidence="8">
    <location>
        <position position="254"/>
    </location>
    <ligand>
        <name>S-adenosyl-L-methionine</name>
        <dbReference type="ChEBI" id="CHEBI:59789"/>
    </ligand>
</feature>
<keyword evidence="3 8" id="KW-0808">Transferase</keyword>